<dbReference type="Pfam" id="PF05069">
    <property type="entry name" value="Phage_tail_S"/>
    <property type="match status" value="1"/>
</dbReference>
<name>A0A2P8EAQ3_9BACT</name>
<keyword evidence="2" id="KW-1185">Reference proteome</keyword>
<protein>
    <submittedName>
        <fullName evidence="1">Virion morphogenesis family protein</fullName>
    </submittedName>
</protein>
<dbReference type="AlphaFoldDB" id="A0A2P8EAQ3"/>
<gene>
    <name evidence="1" type="ORF">CLV48_102368</name>
</gene>
<comment type="caution">
    <text evidence="1">The sequence shown here is derived from an EMBL/GenBank/DDBJ whole genome shotgun (WGS) entry which is preliminary data.</text>
</comment>
<accession>A0A2P8EAQ3</accession>
<dbReference type="InterPro" id="IPR006522">
    <property type="entry name" value="Phage_virion_morphogenesis"/>
</dbReference>
<reference evidence="1 2" key="1">
    <citation type="submission" date="2018-03" db="EMBL/GenBank/DDBJ databases">
        <title>Genomic Encyclopedia of Archaeal and Bacterial Type Strains, Phase II (KMG-II): from individual species to whole genera.</title>
        <authorList>
            <person name="Goeker M."/>
        </authorList>
    </citation>
    <scope>NUCLEOTIDE SEQUENCE [LARGE SCALE GENOMIC DNA]</scope>
    <source>
        <strain evidence="1 2">DSM 28057</strain>
    </source>
</reference>
<evidence type="ECO:0000313" key="2">
    <source>
        <dbReference type="Proteomes" id="UP000240708"/>
    </source>
</evidence>
<dbReference type="RefSeq" id="WP_106566555.1">
    <property type="nucleotide sequence ID" value="NZ_PYGF01000002.1"/>
</dbReference>
<evidence type="ECO:0000313" key="1">
    <source>
        <dbReference type="EMBL" id="PSL06551.1"/>
    </source>
</evidence>
<dbReference type="Proteomes" id="UP000240708">
    <property type="component" value="Unassembled WGS sequence"/>
</dbReference>
<dbReference type="EMBL" id="PYGF01000002">
    <property type="protein sequence ID" value="PSL06551.1"/>
    <property type="molecule type" value="Genomic_DNA"/>
</dbReference>
<dbReference type="OrthoDB" id="840287at2"/>
<sequence>MATDSNADLDRFFRKFGQYFDSSVPAYISNTAREYYRNSFSRKAFDGKPWPAVSKTYRPKRGSLMVRTSKLMNSIKEAERSPDKVVIAAGNSKVPYARIHNEGGVIKRGARSETFIRTRNKKTGKFSKIRNRQSGQGFSFRKSSVTIPQRQYMGYAKELNLQIIARIKANFKFK</sequence>
<proteinExistence type="predicted"/>
<organism evidence="1 2">
    <name type="scientific">Cecembia rubra</name>
    <dbReference type="NCBI Taxonomy" id="1485585"/>
    <lineage>
        <taxon>Bacteria</taxon>
        <taxon>Pseudomonadati</taxon>
        <taxon>Bacteroidota</taxon>
        <taxon>Cytophagia</taxon>
        <taxon>Cytophagales</taxon>
        <taxon>Cyclobacteriaceae</taxon>
        <taxon>Cecembia</taxon>
    </lineage>
</organism>